<keyword evidence="1" id="KW-0472">Membrane</keyword>
<proteinExistence type="predicted"/>
<evidence type="ECO:0000313" key="3">
    <source>
        <dbReference type="Proteomes" id="UP000032142"/>
    </source>
</evidence>
<reference evidence="3" key="1">
    <citation type="submission" date="2014-09" db="EMBL/GenBank/DDBJ databases">
        <authorList>
            <person name="Mudge J."/>
            <person name="Ramaraj T."/>
            <person name="Lindquist I.E."/>
            <person name="Bharti A.K."/>
            <person name="Sundararajan A."/>
            <person name="Cameron C.T."/>
            <person name="Woodward J.E."/>
            <person name="May G.D."/>
            <person name="Brubaker C."/>
            <person name="Broadhvest J."/>
            <person name="Wilkins T.A."/>
        </authorList>
    </citation>
    <scope>NUCLEOTIDE SEQUENCE</scope>
    <source>
        <strain evidence="3">cv. AKA8401</strain>
    </source>
</reference>
<sequence length="27" mass="3088">MFTCTWPSNGNVVIYMIALFVYGLLSF</sequence>
<evidence type="ECO:0000313" key="2">
    <source>
        <dbReference type="EMBL" id="KHG08843.1"/>
    </source>
</evidence>
<dbReference type="Proteomes" id="UP000032142">
    <property type="component" value="Unassembled WGS sequence"/>
</dbReference>
<evidence type="ECO:0000256" key="1">
    <source>
        <dbReference type="SAM" id="Phobius"/>
    </source>
</evidence>
<keyword evidence="1" id="KW-1133">Transmembrane helix</keyword>
<comment type="caution">
    <text evidence="2">The sequence shown here is derived from an EMBL/GenBank/DDBJ whole genome shotgun (WGS) entry which is preliminary data.</text>
</comment>
<dbReference type="EMBL" id="JRRC01512044">
    <property type="protein sequence ID" value="KHG08843.1"/>
    <property type="molecule type" value="Genomic_DNA"/>
</dbReference>
<gene>
    <name evidence="2" type="ORF">F383_36160</name>
</gene>
<feature type="transmembrane region" description="Helical" evidence="1">
    <location>
        <begin position="6"/>
        <end position="25"/>
    </location>
</feature>
<accession>A0A0B0N368</accession>
<keyword evidence="3" id="KW-1185">Reference proteome</keyword>
<organism evidence="2 3">
    <name type="scientific">Gossypium arboreum</name>
    <name type="common">Tree cotton</name>
    <name type="synonym">Gossypium nanking</name>
    <dbReference type="NCBI Taxonomy" id="29729"/>
    <lineage>
        <taxon>Eukaryota</taxon>
        <taxon>Viridiplantae</taxon>
        <taxon>Streptophyta</taxon>
        <taxon>Embryophyta</taxon>
        <taxon>Tracheophyta</taxon>
        <taxon>Spermatophyta</taxon>
        <taxon>Magnoliopsida</taxon>
        <taxon>eudicotyledons</taxon>
        <taxon>Gunneridae</taxon>
        <taxon>Pentapetalae</taxon>
        <taxon>rosids</taxon>
        <taxon>malvids</taxon>
        <taxon>Malvales</taxon>
        <taxon>Malvaceae</taxon>
        <taxon>Malvoideae</taxon>
        <taxon>Gossypium</taxon>
    </lineage>
</organism>
<keyword evidence="1" id="KW-0812">Transmembrane</keyword>
<protein>
    <submittedName>
        <fullName evidence="2">Uncharacterized protein</fullName>
    </submittedName>
</protein>
<name>A0A0B0N368_GOSAR</name>
<dbReference type="AlphaFoldDB" id="A0A0B0N368"/>